<organism evidence="4 5">
    <name type="scientific">Nocardia cyriacigeorgica</name>
    <dbReference type="NCBI Taxonomy" id="135487"/>
    <lineage>
        <taxon>Bacteria</taxon>
        <taxon>Bacillati</taxon>
        <taxon>Actinomycetota</taxon>
        <taxon>Actinomycetes</taxon>
        <taxon>Mycobacteriales</taxon>
        <taxon>Nocardiaceae</taxon>
        <taxon>Nocardia</taxon>
    </lineage>
</organism>
<feature type="transmembrane region" description="Helical" evidence="2">
    <location>
        <begin position="82"/>
        <end position="101"/>
    </location>
</feature>
<dbReference type="PANTHER" id="PTHR34473:SF2">
    <property type="entry name" value="UPF0699 TRANSMEMBRANE PROTEIN YDBT"/>
    <property type="match status" value="1"/>
</dbReference>
<feature type="domain" description="YdbS-like PH" evidence="3">
    <location>
        <begin position="497"/>
        <end position="558"/>
    </location>
</feature>
<feature type="region of interest" description="Disordered" evidence="1">
    <location>
        <begin position="187"/>
        <end position="215"/>
    </location>
</feature>
<feature type="transmembrane region" description="Helical" evidence="2">
    <location>
        <begin position="435"/>
        <end position="452"/>
    </location>
</feature>
<dbReference type="Pfam" id="PF03703">
    <property type="entry name" value="bPH_2"/>
    <property type="match status" value="2"/>
</dbReference>
<keyword evidence="2" id="KW-0812">Transmembrane</keyword>
<dbReference type="InterPro" id="IPR014529">
    <property type="entry name" value="UCP026631"/>
</dbReference>
<dbReference type="Proteomes" id="UP000290439">
    <property type="component" value="Chromosome"/>
</dbReference>
<feature type="domain" description="YdbS-like PH" evidence="3">
    <location>
        <begin position="100"/>
        <end position="172"/>
    </location>
</feature>
<dbReference type="RefSeq" id="WP_130917669.1">
    <property type="nucleotide sequence ID" value="NZ_JADLPK010000001.1"/>
</dbReference>
<dbReference type="PANTHER" id="PTHR34473">
    <property type="entry name" value="UPF0699 TRANSMEMBRANE PROTEIN YDBS"/>
    <property type="match status" value="1"/>
</dbReference>
<evidence type="ECO:0000313" key="5">
    <source>
        <dbReference type="Proteomes" id="UP000290439"/>
    </source>
</evidence>
<sequence>MNAPPGDGGRGTGSEQPVPQAHRPGPQAQQPQPPSELPGPQAELPWLRLDKRMLLVHPVNEVVRFIPVLLGTLILGTSSGNHGWSVIPFVAIVGYALTRWFTTTYRVGPTHVELRTGLLQRKKLSVPRSRIRSVDIEADLLHRILGLAVLAIGTGQHAESREKFELNALDADVVPLLRTELLAHTRAPHVDADQPDGPPPRAPAESEPAGHVVDGSRVDRGREIGHWRAAWVRYAPLSLTGFAIVAPVVGVGFQYGLGEVVFRSDAVHSVEGRGTLLLILFGIGLLVAVVLVTSLAACAHYLATYFGLRVTDNGTTLHLRYGLFTTRQVTLDLARFRGATVNEPLLLRLAGGAALEAIMTGQNPRQKILPQAPRAAVDHTLAHLLSPHTAKYPNGTSHARAAGMSAPAIVAAAAPGRVELTQHGPAARRRRYTHAMWPVPAVAAALLLPTLAGASISPWWWLLPLALIPVTAALAEDRYRGLGHAVLPATATSPTWLITRSGSLDRDRDCLEAPGIIGWTVRQTFWQRRSGLATVTAATAAGKKRYHVIDIPLDQAWALIEAVTPGRLGDRSSAAASDRATRW</sequence>
<evidence type="ECO:0000259" key="3">
    <source>
        <dbReference type="Pfam" id="PF03703"/>
    </source>
</evidence>
<feature type="compositionally biased region" description="Gly residues" evidence="1">
    <location>
        <begin position="1"/>
        <end position="12"/>
    </location>
</feature>
<keyword evidence="2" id="KW-0472">Membrane</keyword>
<protein>
    <submittedName>
        <fullName evidence="4">Bacterial membrane flanked domain</fullName>
    </submittedName>
</protein>
<accession>A0A4U8W0E7</accession>
<feature type="transmembrane region" description="Helical" evidence="2">
    <location>
        <begin position="234"/>
        <end position="257"/>
    </location>
</feature>
<keyword evidence="2" id="KW-1133">Transmembrane helix</keyword>
<feature type="compositionally biased region" description="Low complexity" evidence="1">
    <location>
        <begin position="19"/>
        <end position="30"/>
    </location>
</feature>
<name>A0A4U8W0E7_9NOCA</name>
<reference evidence="4 5" key="1">
    <citation type="submission" date="2019-02" db="EMBL/GenBank/DDBJ databases">
        <authorList>
            <consortium name="Pathogen Informatics"/>
        </authorList>
    </citation>
    <scope>NUCLEOTIDE SEQUENCE [LARGE SCALE GENOMIC DNA]</scope>
    <source>
        <strain evidence="4 5">3012STDY6756504</strain>
    </source>
</reference>
<feature type="transmembrane region" description="Helical" evidence="2">
    <location>
        <begin position="277"/>
        <end position="303"/>
    </location>
</feature>
<dbReference type="AlphaFoldDB" id="A0A4U8W0E7"/>
<evidence type="ECO:0000256" key="2">
    <source>
        <dbReference type="SAM" id="Phobius"/>
    </source>
</evidence>
<proteinExistence type="predicted"/>
<dbReference type="InterPro" id="IPR005182">
    <property type="entry name" value="YdbS-like_PH"/>
</dbReference>
<dbReference type="EMBL" id="LR215973">
    <property type="protein sequence ID" value="VFA99466.1"/>
    <property type="molecule type" value="Genomic_DNA"/>
</dbReference>
<evidence type="ECO:0000313" key="4">
    <source>
        <dbReference type="EMBL" id="VFA99466.1"/>
    </source>
</evidence>
<feature type="region of interest" description="Disordered" evidence="1">
    <location>
        <begin position="1"/>
        <end position="42"/>
    </location>
</feature>
<dbReference type="PIRSF" id="PIRSF026631">
    <property type="entry name" value="UCP026631"/>
    <property type="match status" value="1"/>
</dbReference>
<evidence type="ECO:0000256" key="1">
    <source>
        <dbReference type="SAM" id="MobiDB-lite"/>
    </source>
</evidence>
<gene>
    <name evidence="4" type="ORF">NCTC10797_03249</name>
</gene>